<dbReference type="InterPro" id="IPR009122">
    <property type="entry name" value="Desmosomal_cadherin"/>
</dbReference>
<evidence type="ECO:0000256" key="15">
    <source>
        <dbReference type="SAM" id="MobiDB-lite"/>
    </source>
</evidence>
<dbReference type="PANTHER" id="PTHR24025">
    <property type="entry name" value="DESMOGLEIN FAMILY MEMBER"/>
    <property type="match status" value="1"/>
</dbReference>
<dbReference type="Pfam" id="PF00028">
    <property type="entry name" value="Cadherin"/>
    <property type="match status" value="3"/>
</dbReference>
<dbReference type="InterPro" id="IPR020894">
    <property type="entry name" value="Cadherin_CS"/>
</dbReference>
<comment type="function">
    <text evidence="14">A component of desmosome cell-cell junctions which are required for positive regulation of cellular adhesion. Involved in the interaction of plaque proteins and intermediate filaments mediating cell-cell adhesion.</text>
</comment>
<evidence type="ECO:0000256" key="4">
    <source>
        <dbReference type="ARBA" id="ARBA00022723"/>
    </source>
</evidence>
<keyword evidence="9" id="KW-1133">Transmembrane helix</keyword>
<dbReference type="InterPro" id="IPR027397">
    <property type="entry name" value="Catenin-bd_sf"/>
</dbReference>
<evidence type="ECO:0000256" key="10">
    <source>
        <dbReference type="ARBA" id="ARBA00023136"/>
    </source>
</evidence>
<dbReference type="GO" id="GO:0045216">
    <property type="term" value="P:cell-cell junction organization"/>
    <property type="evidence" value="ECO:0007669"/>
    <property type="project" value="UniProtKB-ARBA"/>
</dbReference>
<dbReference type="OMA" id="FHSEFET"/>
<proteinExistence type="predicted"/>
<reference evidence="17" key="2">
    <citation type="submission" date="2025-09" db="UniProtKB">
        <authorList>
            <consortium name="Ensembl"/>
        </authorList>
    </citation>
    <scope>IDENTIFICATION</scope>
</reference>
<keyword evidence="8" id="KW-0965">Cell junction</keyword>
<dbReference type="Gene3D" id="4.10.900.10">
    <property type="entry name" value="TCF3-CBD (Catenin binding domain)"/>
    <property type="match status" value="1"/>
</dbReference>
<dbReference type="PRINTS" id="PR00205">
    <property type="entry name" value="CADHERIN"/>
</dbReference>
<keyword evidence="2" id="KW-1003">Cell membrane</keyword>
<protein>
    <recommendedName>
        <fullName evidence="16">Cadherin domain-containing protein</fullName>
    </recommendedName>
</protein>
<evidence type="ECO:0000256" key="11">
    <source>
        <dbReference type="ARBA" id="ARBA00023180"/>
    </source>
</evidence>
<dbReference type="GO" id="GO:0030057">
    <property type="term" value="C:desmosome"/>
    <property type="evidence" value="ECO:0007669"/>
    <property type="project" value="UniProtKB-SubCell"/>
</dbReference>
<dbReference type="GO" id="GO:0005886">
    <property type="term" value="C:plasma membrane"/>
    <property type="evidence" value="ECO:0007669"/>
    <property type="project" value="UniProtKB-SubCell"/>
</dbReference>
<dbReference type="InterPro" id="IPR015919">
    <property type="entry name" value="Cadherin-like_sf"/>
</dbReference>
<dbReference type="GO" id="GO:0005509">
    <property type="term" value="F:calcium ion binding"/>
    <property type="evidence" value="ECO:0007669"/>
    <property type="project" value="UniProtKB-UniRule"/>
</dbReference>
<accession>A0A3Q3WGM9</accession>
<evidence type="ECO:0000259" key="16">
    <source>
        <dbReference type="PROSITE" id="PS50268"/>
    </source>
</evidence>
<keyword evidence="7 13" id="KW-0130">Cell adhesion</keyword>
<organism evidence="17 18">
    <name type="scientific">Mola mola</name>
    <name type="common">Ocean sunfish</name>
    <name type="synonym">Tetraodon mola</name>
    <dbReference type="NCBI Taxonomy" id="94237"/>
    <lineage>
        <taxon>Eukaryota</taxon>
        <taxon>Metazoa</taxon>
        <taxon>Chordata</taxon>
        <taxon>Craniata</taxon>
        <taxon>Vertebrata</taxon>
        <taxon>Euteleostomi</taxon>
        <taxon>Actinopterygii</taxon>
        <taxon>Neopterygii</taxon>
        <taxon>Teleostei</taxon>
        <taxon>Neoteleostei</taxon>
        <taxon>Acanthomorphata</taxon>
        <taxon>Eupercaria</taxon>
        <taxon>Tetraodontiformes</taxon>
        <taxon>Molidae</taxon>
        <taxon>Mola</taxon>
    </lineage>
</organism>
<evidence type="ECO:0000256" key="3">
    <source>
        <dbReference type="ARBA" id="ARBA00022692"/>
    </source>
</evidence>
<keyword evidence="4" id="KW-0479">Metal-binding</keyword>
<evidence type="ECO:0000256" key="7">
    <source>
        <dbReference type="ARBA" id="ARBA00022889"/>
    </source>
</evidence>
<dbReference type="InterPro" id="IPR050971">
    <property type="entry name" value="Cadherin-domain_protein"/>
</dbReference>
<dbReference type="FunFam" id="2.60.40.60:FF:000031">
    <property type="entry name" value="Cadherin 3"/>
    <property type="match status" value="1"/>
</dbReference>
<evidence type="ECO:0000313" key="17">
    <source>
        <dbReference type="Ensembl" id="ENSMMOP00000011332.1"/>
    </source>
</evidence>
<dbReference type="SUPFAM" id="SSF49313">
    <property type="entry name" value="Cadherin-like"/>
    <property type="match status" value="5"/>
</dbReference>
<dbReference type="PANTHER" id="PTHR24025:SF29">
    <property type="entry name" value="DESMOGLEIN-2-LIKE-RELATED"/>
    <property type="match status" value="1"/>
</dbReference>
<evidence type="ECO:0000256" key="14">
    <source>
        <dbReference type="RuleBase" id="RU004358"/>
    </source>
</evidence>
<evidence type="ECO:0000256" key="6">
    <source>
        <dbReference type="ARBA" id="ARBA00022837"/>
    </source>
</evidence>
<dbReference type="CDD" id="cd11304">
    <property type="entry name" value="Cadherin_repeat"/>
    <property type="match status" value="3"/>
</dbReference>
<feature type="domain" description="Cadherin" evidence="16">
    <location>
        <begin position="239"/>
        <end position="364"/>
    </location>
</feature>
<evidence type="ECO:0000256" key="9">
    <source>
        <dbReference type="ARBA" id="ARBA00022989"/>
    </source>
</evidence>
<dbReference type="InterPro" id="IPR002126">
    <property type="entry name" value="Cadherin-like_dom"/>
</dbReference>
<keyword evidence="5" id="KW-0677">Repeat</keyword>
<evidence type="ECO:0000313" key="18">
    <source>
        <dbReference type="Proteomes" id="UP000261620"/>
    </source>
</evidence>
<dbReference type="Ensembl" id="ENSMMOT00000011528.1">
    <property type="protein sequence ID" value="ENSMMOP00000011332.1"/>
    <property type="gene ID" value="ENSMMOG00000008705.1"/>
</dbReference>
<dbReference type="PROSITE" id="PS00232">
    <property type="entry name" value="CADHERIN_1"/>
    <property type="match status" value="2"/>
</dbReference>
<dbReference type="GO" id="GO:0055113">
    <property type="term" value="P:epiboly involved in gastrulation with mouth forming second"/>
    <property type="evidence" value="ECO:0007669"/>
    <property type="project" value="UniProtKB-ARBA"/>
</dbReference>
<evidence type="ECO:0000256" key="1">
    <source>
        <dbReference type="ARBA" id="ARBA00004568"/>
    </source>
</evidence>
<evidence type="ECO:0000256" key="5">
    <source>
        <dbReference type="ARBA" id="ARBA00022737"/>
    </source>
</evidence>
<keyword evidence="11" id="KW-0325">Glycoprotein</keyword>
<feature type="region of interest" description="Disordered" evidence="15">
    <location>
        <begin position="1006"/>
        <end position="1036"/>
    </location>
</feature>
<comment type="subcellular location">
    <subcellularLocation>
        <location evidence="1">Cell junction</location>
        <location evidence="1">Desmosome</location>
    </subcellularLocation>
    <subcellularLocation>
        <location evidence="13">Cell membrane</location>
        <topology evidence="13">Single-pass type I membrane protein</topology>
    </subcellularLocation>
</comment>
<evidence type="ECO:0000256" key="13">
    <source>
        <dbReference type="RuleBase" id="RU003318"/>
    </source>
</evidence>
<keyword evidence="18" id="KW-1185">Reference proteome</keyword>
<dbReference type="SMART" id="SM00112">
    <property type="entry name" value="CA"/>
    <property type="match status" value="3"/>
</dbReference>
<dbReference type="InterPro" id="IPR000233">
    <property type="entry name" value="Cadherin_Y-type_LIR"/>
</dbReference>
<feature type="domain" description="Cadherin" evidence="16">
    <location>
        <begin position="129"/>
        <end position="238"/>
    </location>
</feature>
<dbReference type="Pfam" id="PF01049">
    <property type="entry name" value="CADH_Y-type_LIR"/>
    <property type="match status" value="1"/>
</dbReference>
<dbReference type="PROSITE" id="PS50268">
    <property type="entry name" value="CADHERIN_2"/>
    <property type="match status" value="4"/>
</dbReference>
<sequence>FNTFLMKSVGNSEERLVRKRREWIVPPKSLTENVDYTHQDFIAKIRSDYESHRDIDYSLEGAGASQKPFHVFVVDHKTGLIRVTKVLDREKIAMYNLSGIATYKDGTYAEKKIDIRIKVVDDNDNFPVFGVIQPVGVFELSPAGTSVVKINATDADEPGNENSQIAYTIVNQNPSHDMFYITNDGTIHVKKPTLDREIEDRYILTLKGQDLNGKPEGNTGFGNVTINILDVNDNPPTLEKEMYEGSIEENMEGVEVMRLKAKDLDMKNTANWDVVFDIVKGNEAGHFSIKTDPETNEGILMLETVQYGASGASIGNKIKTYPVKISVKNQPEGPAFDPKVKAIPISEGGHSINIKDVIAHYPAIDGDTGKPAENVRYAKGSDPDNWLTIDPETAEIKLNKIPDRESKFLVNGTIKHFFLHYNMPAKTATGTIAIQVKDFNDHCPILTSKDHSMCTTADSVIVVAQDEDYFPNGPPFDFFIVPEGTEGKWQVERLNDTAAILRAQESIWPGFYEVEFLVKDEQGHACPEPQKVKVQICTCEDGVLCGKRGANGKTSKVATLGPASIGLLLLGLLLLLLIPLLLLFCHCGGAGGLPGGFTEMPFDTKPHLFNYHTEGQGENTVRSTYKWKYFKSVTSMDGMNGAIYRGGFSSGQGEGSWGIMNKTTGNGLFSEFHDRESTVGRGVFGGMALPDNFLKQYYSQVIIHLNISNFYGLLVYDYEGQGSSAGSVGCCSLLESENDLHFLDDLGPKFKTLAEVCRGKKIQTEVKTVLTPLPSASINNQSSLSSLVTAQQLPPPPQFQPAVPKRSQTVVRETSESSQMLKQSEATVRQGINSVKEEIAHQGQMILLQQQQQQQQPVYLATTPVLQPMHYIVQPQVQNTVMIAKAPATNLQGMILLNGTQNRPAQGVVVQGQTVLSNQQSRGPGMMLVETSGIQGGSSNLIHTGNLSVPQTVMVVEGKVPAASMKVRKGNHAVLHKGTQNPGVLAGSQRVLVVGGPVRTEGQLVQETGGRTQQKDTSGSQRVLYSNGKTSVGPQSNMVASATTTVSKTPIPHKIVMQETREIH</sequence>
<evidence type="ECO:0000256" key="12">
    <source>
        <dbReference type="PROSITE-ProRule" id="PRU00043"/>
    </source>
</evidence>
<keyword evidence="10" id="KW-0472">Membrane</keyword>
<dbReference type="FunFam" id="2.60.40.60:FF:000011">
    <property type="entry name" value="Cadherin 1"/>
    <property type="match status" value="1"/>
</dbReference>
<feature type="domain" description="Cadherin" evidence="16">
    <location>
        <begin position="363"/>
        <end position="446"/>
    </location>
</feature>
<dbReference type="GO" id="GO:0007156">
    <property type="term" value="P:homophilic cell adhesion via plasma membrane adhesion molecules"/>
    <property type="evidence" value="ECO:0007669"/>
    <property type="project" value="InterPro"/>
</dbReference>
<name>A0A3Q3WGM9_MOLML</name>
<dbReference type="Gene3D" id="2.60.40.60">
    <property type="entry name" value="Cadherins"/>
    <property type="match status" value="5"/>
</dbReference>
<keyword evidence="3 13" id="KW-0812">Transmembrane</keyword>
<dbReference type="FunFam" id="2.60.40.60:FF:000068">
    <property type="entry name" value="Desmoglein 1"/>
    <property type="match status" value="1"/>
</dbReference>
<dbReference type="PRINTS" id="PR01818">
    <property type="entry name" value="DESMOCADHERN"/>
</dbReference>
<feature type="domain" description="Cadherin" evidence="16">
    <location>
        <begin position="48"/>
        <end position="129"/>
    </location>
</feature>
<dbReference type="AlphaFoldDB" id="A0A3Q3WGM9"/>
<dbReference type="Proteomes" id="UP000261620">
    <property type="component" value="Unplaced"/>
</dbReference>
<keyword evidence="6 12" id="KW-0106">Calcium</keyword>
<evidence type="ECO:0000256" key="8">
    <source>
        <dbReference type="ARBA" id="ARBA00022949"/>
    </source>
</evidence>
<reference evidence="17" key="1">
    <citation type="submission" date="2025-08" db="UniProtKB">
        <authorList>
            <consortium name="Ensembl"/>
        </authorList>
    </citation>
    <scope>IDENTIFICATION</scope>
</reference>
<dbReference type="FunFam" id="2.60.40.60:FF:000074">
    <property type="entry name" value="Desmoglein 4"/>
    <property type="match status" value="1"/>
</dbReference>
<evidence type="ECO:0000256" key="2">
    <source>
        <dbReference type="ARBA" id="ARBA00022475"/>
    </source>
</evidence>